<reference evidence="2 3" key="1">
    <citation type="submission" date="2018-01" db="EMBL/GenBank/DDBJ databases">
        <title>Comparison of the Chinese Bamboo Partridge and Red Junglefowl genome sequences highlights the importance of demography in genome evolution.</title>
        <authorList>
            <person name="Tiley G.P."/>
            <person name="Kimball R.T."/>
            <person name="Braun E.L."/>
            <person name="Burleigh J.G."/>
        </authorList>
    </citation>
    <scope>NUCLEOTIDE SEQUENCE [LARGE SCALE GENOMIC DNA]</scope>
    <source>
        <strain evidence="2">RTK389</strain>
        <tissue evidence="2">Blood</tissue>
    </source>
</reference>
<dbReference type="Proteomes" id="UP000237246">
    <property type="component" value="Unassembled WGS sequence"/>
</dbReference>
<comment type="caution">
    <text evidence="2">The sequence shown here is derived from an EMBL/GenBank/DDBJ whole genome shotgun (WGS) entry which is preliminary data.</text>
</comment>
<dbReference type="AlphaFoldDB" id="A0A2P4S6V6"/>
<accession>A0A2P4S6V6</accession>
<sequence>MCLSPAPPMGGSVTTSLPHGGDAGDEHSTRTPQVQSWRPMGTGWRQW</sequence>
<protein>
    <submittedName>
        <fullName evidence="2">Uncharacterized protein</fullName>
    </submittedName>
</protein>
<organism evidence="2 3">
    <name type="scientific">Bambusicola thoracicus</name>
    <name type="common">Chinese bamboo-partridge</name>
    <name type="synonym">Perdix thoracica</name>
    <dbReference type="NCBI Taxonomy" id="9083"/>
    <lineage>
        <taxon>Eukaryota</taxon>
        <taxon>Metazoa</taxon>
        <taxon>Chordata</taxon>
        <taxon>Craniata</taxon>
        <taxon>Vertebrata</taxon>
        <taxon>Euteleostomi</taxon>
        <taxon>Archelosauria</taxon>
        <taxon>Archosauria</taxon>
        <taxon>Dinosauria</taxon>
        <taxon>Saurischia</taxon>
        <taxon>Theropoda</taxon>
        <taxon>Coelurosauria</taxon>
        <taxon>Aves</taxon>
        <taxon>Neognathae</taxon>
        <taxon>Galloanserae</taxon>
        <taxon>Galliformes</taxon>
        <taxon>Phasianidae</taxon>
        <taxon>Perdicinae</taxon>
        <taxon>Bambusicola</taxon>
    </lineage>
</organism>
<evidence type="ECO:0000313" key="3">
    <source>
        <dbReference type="Proteomes" id="UP000237246"/>
    </source>
</evidence>
<evidence type="ECO:0000256" key="1">
    <source>
        <dbReference type="SAM" id="MobiDB-lite"/>
    </source>
</evidence>
<proteinExistence type="predicted"/>
<gene>
    <name evidence="2" type="ORF">CIB84_016417</name>
</gene>
<evidence type="ECO:0000313" key="2">
    <source>
        <dbReference type="EMBL" id="POI19837.1"/>
    </source>
</evidence>
<keyword evidence="3" id="KW-1185">Reference proteome</keyword>
<dbReference type="EMBL" id="PPHD01093615">
    <property type="protein sequence ID" value="POI19837.1"/>
    <property type="molecule type" value="Genomic_DNA"/>
</dbReference>
<feature type="region of interest" description="Disordered" evidence="1">
    <location>
        <begin position="1"/>
        <end position="47"/>
    </location>
</feature>
<name>A0A2P4S6V6_BAMTH</name>